<evidence type="ECO:0000313" key="7">
    <source>
        <dbReference type="EMBL" id="KAG7664325.1"/>
    </source>
</evidence>
<gene>
    <name evidence="7" type="ORF">J8A68_002144</name>
</gene>
<name>A0A8J5UYH2_9ASCO</name>
<evidence type="ECO:0000256" key="4">
    <source>
        <dbReference type="SAM" id="MobiDB-lite"/>
    </source>
</evidence>
<dbReference type="Proteomes" id="UP000694255">
    <property type="component" value="Unassembled WGS sequence"/>
</dbReference>
<keyword evidence="2" id="KW-0804">Transcription</keyword>
<dbReference type="SMART" id="SM00066">
    <property type="entry name" value="GAL4"/>
    <property type="match status" value="1"/>
</dbReference>
<accession>A0A8J5UYH2</accession>
<feature type="compositionally biased region" description="Acidic residues" evidence="4">
    <location>
        <begin position="112"/>
        <end position="124"/>
    </location>
</feature>
<feature type="region of interest" description="Disordered" evidence="4">
    <location>
        <begin position="108"/>
        <end position="186"/>
    </location>
</feature>
<evidence type="ECO:0000256" key="1">
    <source>
        <dbReference type="ARBA" id="ARBA00023015"/>
    </source>
</evidence>
<feature type="compositionally biased region" description="Basic and acidic residues" evidence="4">
    <location>
        <begin position="173"/>
        <end position="186"/>
    </location>
</feature>
<feature type="region of interest" description="Disordered" evidence="4">
    <location>
        <begin position="856"/>
        <end position="900"/>
    </location>
</feature>
<dbReference type="PANTHER" id="PTHR47424:SF6">
    <property type="entry name" value="PROLINE UTILIZATION TRANS-ACTIVATOR"/>
    <property type="match status" value="1"/>
</dbReference>
<dbReference type="CDD" id="cd12148">
    <property type="entry name" value="fungal_TF_MHR"/>
    <property type="match status" value="1"/>
</dbReference>
<keyword evidence="1" id="KW-0805">Transcription regulation</keyword>
<dbReference type="GO" id="GO:0006351">
    <property type="term" value="P:DNA-templated transcription"/>
    <property type="evidence" value="ECO:0007669"/>
    <property type="project" value="InterPro"/>
</dbReference>
<feature type="transmembrane region" description="Helical" evidence="5">
    <location>
        <begin position="646"/>
        <end position="665"/>
    </location>
</feature>
<comment type="caution">
    <text evidence="7">The sequence shown here is derived from an EMBL/GenBank/DDBJ whole genome shotgun (WGS) entry which is preliminary data.</text>
</comment>
<dbReference type="RefSeq" id="XP_049264557.1">
    <property type="nucleotide sequence ID" value="XM_049405863.1"/>
</dbReference>
<dbReference type="EMBL" id="JAGSYN010000098">
    <property type="protein sequence ID" value="KAG7664325.1"/>
    <property type="molecule type" value="Genomic_DNA"/>
</dbReference>
<dbReference type="CDD" id="cd00067">
    <property type="entry name" value="GAL4"/>
    <property type="match status" value="1"/>
</dbReference>
<keyword evidence="8" id="KW-1185">Reference proteome</keyword>
<keyword evidence="5" id="KW-1133">Transmembrane helix</keyword>
<dbReference type="InterPro" id="IPR007219">
    <property type="entry name" value="XnlR_reg_dom"/>
</dbReference>
<feature type="transmembrane region" description="Helical" evidence="5">
    <location>
        <begin position="567"/>
        <end position="590"/>
    </location>
</feature>
<evidence type="ECO:0000259" key="6">
    <source>
        <dbReference type="PROSITE" id="PS50048"/>
    </source>
</evidence>
<feature type="region of interest" description="Disordered" evidence="4">
    <location>
        <begin position="737"/>
        <end position="764"/>
    </location>
</feature>
<evidence type="ECO:0000256" key="3">
    <source>
        <dbReference type="ARBA" id="ARBA00023242"/>
    </source>
</evidence>
<dbReference type="Pfam" id="PF00172">
    <property type="entry name" value="Zn_clus"/>
    <property type="match status" value="1"/>
</dbReference>
<dbReference type="InterPro" id="IPR051127">
    <property type="entry name" value="Fungal_SecMet_Regulators"/>
</dbReference>
<keyword evidence="5" id="KW-0472">Membrane</keyword>
<evidence type="ECO:0000313" key="8">
    <source>
        <dbReference type="Proteomes" id="UP000694255"/>
    </source>
</evidence>
<dbReference type="OrthoDB" id="3364175at2759"/>
<dbReference type="AlphaFoldDB" id="A0A8J5UYH2"/>
<evidence type="ECO:0000256" key="2">
    <source>
        <dbReference type="ARBA" id="ARBA00023163"/>
    </source>
</evidence>
<keyword evidence="3" id="KW-0539">Nucleus</keyword>
<feature type="compositionally biased region" description="Low complexity" evidence="4">
    <location>
        <begin position="737"/>
        <end position="761"/>
    </location>
</feature>
<dbReference type="GO" id="GO:0008270">
    <property type="term" value="F:zinc ion binding"/>
    <property type="evidence" value="ECO:0007669"/>
    <property type="project" value="InterPro"/>
</dbReference>
<organism evidence="7 8">
    <name type="scientific">[Candida] subhashii</name>
    <dbReference type="NCBI Taxonomy" id="561895"/>
    <lineage>
        <taxon>Eukaryota</taxon>
        <taxon>Fungi</taxon>
        <taxon>Dikarya</taxon>
        <taxon>Ascomycota</taxon>
        <taxon>Saccharomycotina</taxon>
        <taxon>Pichiomycetes</taxon>
        <taxon>Debaryomycetaceae</taxon>
        <taxon>Spathaspora</taxon>
    </lineage>
</organism>
<feature type="domain" description="Zn(2)-C6 fungal-type" evidence="6">
    <location>
        <begin position="14"/>
        <end position="43"/>
    </location>
</feature>
<dbReference type="PROSITE" id="PS00463">
    <property type="entry name" value="ZN2_CY6_FUNGAL_1"/>
    <property type="match status" value="1"/>
</dbReference>
<feature type="compositionally biased region" description="Low complexity" evidence="4">
    <location>
        <begin position="864"/>
        <end position="878"/>
    </location>
</feature>
<dbReference type="GO" id="GO:0003677">
    <property type="term" value="F:DNA binding"/>
    <property type="evidence" value="ECO:0007669"/>
    <property type="project" value="InterPro"/>
</dbReference>
<dbReference type="SMART" id="SM00906">
    <property type="entry name" value="Fungal_trans"/>
    <property type="match status" value="1"/>
</dbReference>
<proteinExistence type="predicted"/>
<reference evidence="7 8" key="1">
    <citation type="journal article" date="2021" name="DNA Res.">
        <title>Genome analysis of Candida subhashii reveals its hybrid nature and dual mitochondrial genome conformations.</title>
        <authorList>
            <person name="Mixao V."/>
            <person name="Hegedusova E."/>
            <person name="Saus E."/>
            <person name="Pryszcz L.P."/>
            <person name="Cillingova A."/>
            <person name="Nosek J."/>
            <person name="Gabaldon T."/>
        </authorList>
    </citation>
    <scope>NUCLEOTIDE SEQUENCE [LARGE SCALE GENOMIC DNA]</scope>
    <source>
        <strain evidence="7 8">CBS 10753</strain>
    </source>
</reference>
<keyword evidence="5" id="KW-0812">Transmembrane</keyword>
<dbReference type="PROSITE" id="PS50048">
    <property type="entry name" value="ZN2_CY6_FUNGAL_2"/>
    <property type="match status" value="1"/>
</dbReference>
<dbReference type="Pfam" id="PF04082">
    <property type="entry name" value="Fungal_trans"/>
    <property type="match status" value="1"/>
</dbReference>
<dbReference type="GeneID" id="73468945"/>
<dbReference type="InterPro" id="IPR001138">
    <property type="entry name" value="Zn2Cys6_DnaBD"/>
</dbReference>
<dbReference type="GO" id="GO:0000981">
    <property type="term" value="F:DNA-binding transcription factor activity, RNA polymerase II-specific"/>
    <property type="evidence" value="ECO:0007669"/>
    <property type="project" value="InterPro"/>
</dbReference>
<sequence length="923" mass="105002">MDSSSIERTKVSRACDYCKKRKFKCSGITPCDLCLKKSIECTFSIIDRRTIRRKNKKRTTKNNITKNKISKDDTIIDKHILKILSKKNNIPKHYQPLLTFPLHKVDATTTKDEDEDEDEHEGIDEDRQDHEEILNNNPVSKHNPAAALCNDGDNGICEDGTLEEEDDSNNQPEDSKDSIPKPKNPTQKELDALLAGTTKQSSSSSKQREPPRVLYDSTGNLRYFGESSPLAFLFECRKIFSDRIGESAFTSNQSNVEITDIPDESSDAIQVELPTRDICDYLVNIFFMNISQACYLFDMNHFVLNVVDFVYDNKHPDSSATSPPPPEKIALLYLVIGLGLTYAELSSDDIIQQIPNPTIMTGKAYFEFGMYLTKKHMNNGRLWITEACIIAFYYYQSVQQRNTAWLMLGMAIRNAQALGLHRKFINESFRDQGYIRHRRKLFKSLYVNDRIASILVGRPLIIDDYDWDDFDNEDIYEYDTSGKPIKYQRITCLIEATKIARLNGKIVRNFYVDGILNPYKAEKLAIESKILSLNLPRSIQIDQVVENNLVPNTNNEQLIRDTKIPLLLVHLSQLYGIVLLCRPFFMYLVFHKKKKKAFTKKPKSRQDIALCNFCKATVKSSSLVIQLIDYYIGYIRFLPQRVESNGIIHCCLMAALVIGLSILYFELNQYTEEEGYSARKQMEYLNSAKMVFEFYSKSNPISKRFYIIVDDMQKALMERFELDLNGNKLSMVPPTAPTFTTTTTNTSPTTANTSVTTTIPEQQPPVAPPIIAAPIPTQPVQPQFDPLLKQQPQPNFIPPPPPPHPIPFHAAHDQHDYVTFNEDYDNFIDSFGALLPMATMSQSINPKIPLMINHHHHQHHQFQSYSNPNSSSSPTTSDSSREGQIVNNGGNGSGNGSGTVKREPLDMFMYSVGVNDVLYDGHV</sequence>
<dbReference type="PANTHER" id="PTHR47424">
    <property type="entry name" value="REGULATORY PROTEIN GAL4"/>
    <property type="match status" value="1"/>
</dbReference>
<evidence type="ECO:0000256" key="5">
    <source>
        <dbReference type="SAM" id="Phobius"/>
    </source>
</evidence>
<protein>
    <recommendedName>
        <fullName evidence="6">Zn(2)-C6 fungal-type domain-containing protein</fullName>
    </recommendedName>
</protein>